<comment type="caution">
    <text evidence="1">The sequence shown here is derived from an EMBL/GenBank/DDBJ whole genome shotgun (WGS) entry which is preliminary data.</text>
</comment>
<dbReference type="RefSeq" id="WP_212494740.1">
    <property type="nucleotide sequence ID" value="NZ_JAFCJH010000052.1"/>
</dbReference>
<keyword evidence="2" id="KW-1185">Reference proteome</keyword>
<accession>A0ABS5FVK1</accession>
<proteinExistence type="predicted"/>
<dbReference type="Proteomes" id="UP001315278">
    <property type="component" value="Unassembled WGS sequence"/>
</dbReference>
<sequence>MSLDATAAFLGDTMMRLQARTIPVTTASVIVPVPTKPILMTFILQALSGSADSHTTGLIDRANILFYCLFQLLSHVCV</sequence>
<organism evidence="1 2">
    <name type="scientific">Bradyrhizobium jicamae</name>
    <dbReference type="NCBI Taxonomy" id="280332"/>
    <lineage>
        <taxon>Bacteria</taxon>
        <taxon>Pseudomonadati</taxon>
        <taxon>Pseudomonadota</taxon>
        <taxon>Alphaproteobacteria</taxon>
        <taxon>Hyphomicrobiales</taxon>
        <taxon>Nitrobacteraceae</taxon>
        <taxon>Bradyrhizobium</taxon>
    </lineage>
</organism>
<evidence type="ECO:0000313" key="2">
    <source>
        <dbReference type="Proteomes" id="UP001315278"/>
    </source>
</evidence>
<evidence type="ECO:0000313" key="1">
    <source>
        <dbReference type="EMBL" id="MBR0800311.1"/>
    </source>
</evidence>
<name>A0ABS5FVK1_9BRAD</name>
<reference evidence="2" key="1">
    <citation type="journal article" date="2021" name="ISME J.">
        <title>Evolutionary origin and ecological implication of a unique nif island in free-living Bradyrhizobium lineages.</title>
        <authorList>
            <person name="Tao J."/>
        </authorList>
    </citation>
    <scope>NUCLEOTIDE SEQUENCE [LARGE SCALE GENOMIC DNA]</scope>
    <source>
        <strain evidence="2">SZCCT0434</strain>
    </source>
</reference>
<gene>
    <name evidence="1" type="ORF">JQ615_33580</name>
</gene>
<protein>
    <submittedName>
        <fullName evidence="1">Uncharacterized protein</fullName>
    </submittedName>
</protein>
<dbReference type="EMBL" id="JAFCJH010000052">
    <property type="protein sequence ID" value="MBR0800311.1"/>
    <property type="molecule type" value="Genomic_DNA"/>
</dbReference>